<dbReference type="InterPro" id="IPR002885">
    <property type="entry name" value="PPR_rpt"/>
</dbReference>
<dbReference type="EMBL" id="CP039351">
    <property type="protein sequence ID" value="QCE01244.1"/>
    <property type="molecule type" value="Genomic_DNA"/>
</dbReference>
<keyword evidence="2" id="KW-0812">Transmembrane</keyword>
<dbReference type="GO" id="GO:0004519">
    <property type="term" value="F:endonuclease activity"/>
    <property type="evidence" value="ECO:0007669"/>
    <property type="project" value="UniProtKB-KW"/>
</dbReference>
<dbReference type="GO" id="GO:0003723">
    <property type="term" value="F:RNA binding"/>
    <property type="evidence" value="ECO:0007669"/>
    <property type="project" value="InterPro"/>
</dbReference>
<name>A0A4D6MKF4_VIGUN</name>
<dbReference type="Pfam" id="PF01535">
    <property type="entry name" value="PPR"/>
    <property type="match status" value="2"/>
</dbReference>
<keyword evidence="3" id="KW-0378">Hydrolase</keyword>
<keyword evidence="3" id="KW-0540">Nuclease</keyword>
<gene>
    <name evidence="3" type="ORF">DEO72_LG7g2539</name>
</gene>
<dbReference type="InterPro" id="IPR011990">
    <property type="entry name" value="TPR-like_helical_dom_sf"/>
</dbReference>
<dbReference type="Gene3D" id="1.25.40.10">
    <property type="entry name" value="Tetratricopeptide repeat domain"/>
    <property type="match status" value="1"/>
</dbReference>
<dbReference type="PANTHER" id="PTHR47926">
    <property type="entry name" value="PENTATRICOPEPTIDE REPEAT-CONTAINING PROTEIN"/>
    <property type="match status" value="1"/>
</dbReference>
<feature type="transmembrane region" description="Helical" evidence="2">
    <location>
        <begin position="200"/>
        <end position="222"/>
    </location>
</feature>
<feature type="transmembrane region" description="Helical" evidence="2">
    <location>
        <begin position="115"/>
        <end position="138"/>
    </location>
</feature>
<reference evidence="3 4" key="1">
    <citation type="submission" date="2019-04" db="EMBL/GenBank/DDBJ databases">
        <title>An improved genome assembly and genetic linkage map for asparagus bean, Vigna unguiculata ssp. sesquipedialis.</title>
        <authorList>
            <person name="Xia Q."/>
            <person name="Zhang R."/>
            <person name="Dong Y."/>
        </authorList>
    </citation>
    <scope>NUCLEOTIDE SEQUENCE [LARGE SCALE GENOMIC DNA]</scope>
    <source>
        <tissue evidence="3">Leaf</tissue>
    </source>
</reference>
<evidence type="ECO:0000256" key="2">
    <source>
        <dbReference type="SAM" id="Phobius"/>
    </source>
</evidence>
<keyword evidence="2" id="KW-1133">Transmembrane helix</keyword>
<evidence type="ECO:0000313" key="3">
    <source>
        <dbReference type="EMBL" id="QCE01244.1"/>
    </source>
</evidence>
<feature type="transmembrane region" description="Helical" evidence="2">
    <location>
        <begin position="267"/>
        <end position="286"/>
    </location>
</feature>
<dbReference type="Proteomes" id="UP000501690">
    <property type="component" value="Linkage Group LG7"/>
</dbReference>
<organism evidence="3 4">
    <name type="scientific">Vigna unguiculata</name>
    <name type="common">Cowpea</name>
    <dbReference type="NCBI Taxonomy" id="3917"/>
    <lineage>
        <taxon>Eukaryota</taxon>
        <taxon>Viridiplantae</taxon>
        <taxon>Streptophyta</taxon>
        <taxon>Embryophyta</taxon>
        <taxon>Tracheophyta</taxon>
        <taxon>Spermatophyta</taxon>
        <taxon>Magnoliopsida</taxon>
        <taxon>eudicotyledons</taxon>
        <taxon>Gunneridae</taxon>
        <taxon>Pentapetalae</taxon>
        <taxon>rosids</taxon>
        <taxon>fabids</taxon>
        <taxon>Fabales</taxon>
        <taxon>Fabaceae</taxon>
        <taxon>Papilionoideae</taxon>
        <taxon>50 kb inversion clade</taxon>
        <taxon>NPAAA clade</taxon>
        <taxon>indigoferoid/millettioid clade</taxon>
        <taxon>Phaseoleae</taxon>
        <taxon>Vigna</taxon>
    </lineage>
</organism>
<keyword evidence="3" id="KW-0255">Endonuclease</keyword>
<dbReference type="GO" id="GO:0009451">
    <property type="term" value="P:RNA modification"/>
    <property type="evidence" value="ECO:0007669"/>
    <property type="project" value="InterPro"/>
</dbReference>
<dbReference type="AlphaFoldDB" id="A0A4D6MKF4"/>
<keyword evidence="4" id="KW-1185">Reference proteome</keyword>
<evidence type="ECO:0000256" key="1">
    <source>
        <dbReference type="ARBA" id="ARBA00022737"/>
    </source>
</evidence>
<proteinExistence type="predicted"/>
<keyword evidence="2" id="KW-0472">Membrane</keyword>
<protein>
    <submittedName>
        <fullName evidence="3">Structure-specific endonuclease subunit SLX1</fullName>
    </submittedName>
</protein>
<dbReference type="InterPro" id="IPR046960">
    <property type="entry name" value="PPR_At4g14850-like_plant"/>
</dbReference>
<keyword evidence="1" id="KW-0677">Repeat</keyword>
<evidence type="ECO:0000313" key="4">
    <source>
        <dbReference type="Proteomes" id="UP000501690"/>
    </source>
</evidence>
<dbReference type="PANTHER" id="PTHR47926:SF486">
    <property type="entry name" value="(WILD MALAYSIAN BANANA) HYPOTHETICAL PROTEIN"/>
    <property type="match status" value="1"/>
</dbReference>
<accession>A0A4D6MKF4</accession>
<sequence length="305" mass="34856">MSLFYEIPRETSVPWNAIIFSLEIHEHREEAFFKDMQAEGVKADHIIFVSLLSTCSHSGLVDEGQWCLDLMQKDCRVKPNLKHCGCMVNLFGRVGYLEKAYNLVNNMPIQADASIWVLTALFTTFITTPIVMPIYKLARGNSTKTRRKLGDSSWGSRKEMVEKFRVLACLHRRNKTRLVDGFDIAKRETLQFLEKFKTPVVMSVLTALFTTFITTPIVMPIYKLARGNSTKTRRKLGDSSWGSRKEMVEKFRVLACLHRATHPLSSWFIVFIGMVSFSSAASIDVLQDVEEDEKEQILTSHSEGF</sequence>